<proteinExistence type="predicted"/>
<dbReference type="PANTHER" id="PTHR35936">
    <property type="entry name" value="MEMBRANE-BOUND LYTIC MUREIN TRANSGLYCOSYLASE F"/>
    <property type="match status" value="1"/>
</dbReference>
<evidence type="ECO:0000313" key="3">
    <source>
        <dbReference type="EMBL" id="GGC77374.1"/>
    </source>
</evidence>
<keyword evidence="1" id="KW-0732">Signal</keyword>
<sequence>MRIPAYSRIFTHIFLSRLAFAMPLLLFVVPALSATLQIAATGSPAGDMMTKEVLNYAYARLGVQVNFVDVPMRRGFAEVQAGTMDGITASGIAAIEKMVKVSVPVTYNDIAVFSVRQQFRVTGYESLRPYSIGMIAGIKYLEERLNGMKLDKAPNVDSLFQKLAAGRTDIVVDALTDYCSARKLGLTEIRILEPVLERRLAHHFLGERHTALARELETVLAAMEKDGTLKKIQERAEKKYQEQCNSP</sequence>
<keyword evidence="4" id="KW-1185">Reference proteome</keyword>
<reference evidence="3" key="2">
    <citation type="submission" date="2020-09" db="EMBL/GenBank/DDBJ databases">
        <authorList>
            <person name="Sun Q."/>
            <person name="Zhou Y."/>
        </authorList>
    </citation>
    <scope>NUCLEOTIDE SEQUENCE</scope>
    <source>
        <strain evidence="3">CGMCC 1.10998</strain>
    </source>
</reference>
<name>A0A916UMD3_9BURK</name>
<protein>
    <submittedName>
        <fullName evidence="3">ABC transporter substrate-binding protein</fullName>
    </submittedName>
</protein>
<evidence type="ECO:0000256" key="1">
    <source>
        <dbReference type="ARBA" id="ARBA00022729"/>
    </source>
</evidence>
<dbReference type="SUPFAM" id="SSF53850">
    <property type="entry name" value="Periplasmic binding protein-like II"/>
    <property type="match status" value="1"/>
</dbReference>
<organism evidence="3 4">
    <name type="scientific">Undibacterium terreum</name>
    <dbReference type="NCBI Taxonomy" id="1224302"/>
    <lineage>
        <taxon>Bacteria</taxon>
        <taxon>Pseudomonadati</taxon>
        <taxon>Pseudomonadota</taxon>
        <taxon>Betaproteobacteria</taxon>
        <taxon>Burkholderiales</taxon>
        <taxon>Oxalobacteraceae</taxon>
        <taxon>Undibacterium</taxon>
    </lineage>
</organism>
<dbReference type="PANTHER" id="PTHR35936:SF35">
    <property type="entry name" value="L-CYSTINE-BINDING PROTEIN TCYJ"/>
    <property type="match status" value="1"/>
</dbReference>
<reference evidence="3" key="1">
    <citation type="journal article" date="2014" name="Int. J. Syst. Evol. Microbiol.">
        <title>Complete genome sequence of Corynebacterium casei LMG S-19264T (=DSM 44701T), isolated from a smear-ripened cheese.</title>
        <authorList>
            <consortium name="US DOE Joint Genome Institute (JGI-PGF)"/>
            <person name="Walter F."/>
            <person name="Albersmeier A."/>
            <person name="Kalinowski J."/>
            <person name="Ruckert C."/>
        </authorList>
    </citation>
    <scope>NUCLEOTIDE SEQUENCE</scope>
    <source>
        <strain evidence="3">CGMCC 1.10998</strain>
    </source>
</reference>
<dbReference type="Gene3D" id="3.40.190.10">
    <property type="entry name" value="Periplasmic binding protein-like II"/>
    <property type="match status" value="2"/>
</dbReference>
<dbReference type="Pfam" id="PF00497">
    <property type="entry name" value="SBP_bac_3"/>
    <property type="match status" value="1"/>
</dbReference>
<evidence type="ECO:0000259" key="2">
    <source>
        <dbReference type="Pfam" id="PF00497"/>
    </source>
</evidence>
<feature type="domain" description="Solute-binding protein family 3/N-terminal" evidence="2">
    <location>
        <begin position="52"/>
        <end position="235"/>
    </location>
</feature>
<dbReference type="AlphaFoldDB" id="A0A916UMD3"/>
<comment type="caution">
    <text evidence="3">The sequence shown here is derived from an EMBL/GenBank/DDBJ whole genome shotgun (WGS) entry which is preliminary data.</text>
</comment>
<dbReference type="Proteomes" id="UP000637423">
    <property type="component" value="Unassembled WGS sequence"/>
</dbReference>
<evidence type="ECO:0000313" key="4">
    <source>
        <dbReference type="Proteomes" id="UP000637423"/>
    </source>
</evidence>
<dbReference type="EMBL" id="BMED01000002">
    <property type="protein sequence ID" value="GGC77374.1"/>
    <property type="molecule type" value="Genomic_DNA"/>
</dbReference>
<dbReference type="InterPro" id="IPR001638">
    <property type="entry name" value="Solute-binding_3/MltF_N"/>
</dbReference>
<gene>
    <name evidence="3" type="ORF">GCM10011396_25650</name>
</gene>
<accession>A0A916UMD3</accession>